<protein>
    <submittedName>
        <fullName evidence="1">Uncharacterized protein</fullName>
    </submittedName>
</protein>
<dbReference type="Proteomes" id="UP001151760">
    <property type="component" value="Unassembled WGS sequence"/>
</dbReference>
<name>A0ABQ5CKN7_9ASTR</name>
<reference evidence="1" key="2">
    <citation type="submission" date="2022-01" db="EMBL/GenBank/DDBJ databases">
        <authorList>
            <person name="Yamashiro T."/>
            <person name="Shiraishi A."/>
            <person name="Satake H."/>
            <person name="Nakayama K."/>
        </authorList>
    </citation>
    <scope>NUCLEOTIDE SEQUENCE</scope>
</reference>
<evidence type="ECO:0000313" key="1">
    <source>
        <dbReference type="EMBL" id="GJT27656.1"/>
    </source>
</evidence>
<accession>A0ABQ5CKN7</accession>
<comment type="caution">
    <text evidence="1">The sequence shown here is derived from an EMBL/GenBank/DDBJ whole genome shotgun (WGS) entry which is preliminary data.</text>
</comment>
<dbReference type="EMBL" id="BQNB010014396">
    <property type="protein sequence ID" value="GJT27656.1"/>
    <property type="molecule type" value="Genomic_DNA"/>
</dbReference>
<organism evidence="1 2">
    <name type="scientific">Tanacetum coccineum</name>
    <dbReference type="NCBI Taxonomy" id="301880"/>
    <lineage>
        <taxon>Eukaryota</taxon>
        <taxon>Viridiplantae</taxon>
        <taxon>Streptophyta</taxon>
        <taxon>Embryophyta</taxon>
        <taxon>Tracheophyta</taxon>
        <taxon>Spermatophyta</taxon>
        <taxon>Magnoliopsida</taxon>
        <taxon>eudicotyledons</taxon>
        <taxon>Gunneridae</taxon>
        <taxon>Pentapetalae</taxon>
        <taxon>asterids</taxon>
        <taxon>campanulids</taxon>
        <taxon>Asterales</taxon>
        <taxon>Asteraceae</taxon>
        <taxon>Asteroideae</taxon>
        <taxon>Anthemideae</taxon>
        <taxon>Anthemidinae</taxon>
        <taxon>Tanacetum</taxon>
    </lineage>
</organism>
<gene>
    <name evidence="1" type="ORF">Tco_0907931</name>
</gene>
<evidence type="ECO:0000313" key="2">
    <source>
        <dbReference type="Proteomes" id="UP001151760"/>
    </source>
</evidence>
<sequence>MDDPNITMEEYIKLEEEKARRRGKVYNWETATYGKIWYDEDVHDLRSVETEFPAIVFNGALTSKVALSCEPTVSPLNNNQIDFRISFDESDDEDYTNEFPAITYNDALTSKLDFSEPTVSPQHIDEFHETSLSECDGEEQNVIYFNDPPLTVIYPDDLTSNKDNDDDKIDIKQFLEDNVINTDVGAYAKGSNKLLETSIDTAYPGEPSEDDVDIVYNDALKFEYDFSSEPALNSKLTNDINLENETSSPKYLFSYETPSANNLQLDKGNDDDKIGVKQFLRDIFVDTYVDENGKTIHDTINMALPPRNDRHAWLRILRECWVGSMIDSYAWRALLGIRGPLVREVILEFYSTLRKPLRRLCHRLITFIIVGKGQAPEKVTTTDLSLYYTTRCALWGDYGAEPLNFDSGGHELTTIDIEELVDPDAPQEDVFAGQEGVQADPAP</sequence>
<reference evidence="1" key="1">
    <citation type="journal article" date="2022" name="Int. J. Mol. Sci.">
        <title>Draft Genome of Tanacetum Coccineum: Genomic Comparison of Closely Related Tanacetum-Family Plants.</title>
        <authorList>
            <person name="Yamashiro T."/>
            <person name="Shiraishi A."/>
            <person name="Nakayama K."/>
            <person name="Satake H."/>
        </authorList>
    </citation>
    <scope>NUCLEOTIDE SEQUENCE</scope>
</reference>
<keyword evidence="2" id="KW-1185">Reference proteome</keyword>
<proteinExistence type="predicted"/>